<organism evidence="3">
    <name type="scientific">Naegleria gruberi</name>
    <name type="common">Amoeba</name>
    <dbReference type="NCBI Taxonomy" id="5762"/>
    <lineage>
        <taxon>Eukaryota</taxon>
        <taxon>Discoba</taxon>
        <taxon>Heterolobosea</taxon>
        <taxon>Tetramitia</taxon>
        <taxon>Eutetramitia</taxon>
        <taxon>Vahlkampfiidae</taxon>
        <taxon>Naegleria</taxon>
    </lineage>
</organism>
<dbReference type="OrthoDB" id="10254966at2759"/>
<accession>D2W1S2</accession>
<keyword evidence="3" id="KW-1185">Reference proteome</keyword>
<protein>
    <recommendedName>
        <fullName evidence="4">Dirigent protein</fullName>
    </recommendedName>
</protein>
<dbReference type="InParanoid" id="D2W1S2"/>
<name>D2W1S2_NAEGR</name>
<keyword evidence="1" id="KW-0732">Signal</keyword>
<evidence type="ECO:0000313" key="3">
    <source>
        <dbReference type="Proteomes" id="UP000006671"/>
    </source>
</evidence>
<evidence type="ECO:0000256" key="1">
    <source>
        <dbReference type="SAM" id="SignalP"/>
    </source>
</evidence>
<evidence type="ECO:0000313" key="2">
    <source>
        <dbReference type="EMBL" id="EFC36969.1"/>
    </source>
</evidence>
<evidence type="ECO:0008006" key="4">
    <source>
        <dbReference type="Google" id="ProtNLM"/>
    </source>
</evidence>
<dbReference type="KEGG" id="ngr:NAEGRDRAFT_82069"/>
<sequence length="284" mass="31979">MHQHGKLRRVVILFTFTLIMMLVMGQETAKTKLFKNMISRTQNNQNYKGSTKIGSVQDGVWTNVFQLFGFRSANNQTDTDNNPKFISLFYDGIHQRMRMDGAGLGGPAAQLSSTSVLFEILRYYMNVVSVDFCIFEHLHPNSTAYGARVFPFSGKGTVAEGGFTVAKYSGAKLIQSNAILEPSNLINGMQKRVCNVYNLDGKSDLAIGLGFYLFNYQGPSYVDMTYYEDAKTGQPVRFEMKDLGGFKGITSWDVLNFQFFSDKDDSANVFSKDLFYWNAKPTCH</sequence>
<dbReference type="VEuPathDB" id="AmoebaDB:NAEGRDRAFT_82069"/>
<feature type="chain" id="PRO_5003038047" description="Dirigent protein" evidence="1">
    <location>
        <begin position="26"/>
        <end position="284"/>
    </location>
</feature>
<dbReference type="AlphaFoldDB" id="D2W1S2"/>
<dbReference type="RefSeq" id="XP_002669713.1">
    <property type="nucleotide sequence ID" value="XM_002669667.1"/>
</dbReference>
<dbReference type="EMBL" id="GG738923">
    <property type="protein sequence ID" value="EFC36969.1"/>
    <property type="molecule type" value="Genomic_DNA"/>
</dbReference>
<dbReference type="OMA" id="WYGARIF"/>
<proteinExistence type="predicted"/>
<feature type="signal peptide" evidence="1">
    <location>
        <begin position="1"/>
        <end position="25"/>
    </location>
</feature>
<reference evidence="2 3" key="1">
    <citation type="journal article" date="2010" name="Cell">
        <title>The genome of Naegleria gruberi illuminates early eukaryotic versatility.</title>
        <authorList>
            <person name="Fritz-Laylin L.K."/>
            <person name="Prochnik S.E."/>
            <person name="Ginger M.L."/>
            <person name="Dacks J.B."/>
            <person name="Carpenter M.L."/>
            <person name="Field M.C."/>
            <person name="Kuo A."/>
            <person name="Paredez A."/>
            <person name="Chapman J."/>
            <person name="Pham J."/>
            <person name="Shu S."/>
            <person name="Neupane R."/>
            <person name="Cipriano M."/>
            <person name="Mancuso J."/>
            <person name="Tu H."/>
            <person name="Salamov A."/>
            <person name="Lindquist E."/>
            <person name="Shapiro H."/>
            <person name="Lucas S."/>
            <person name="Grigoriev I.V."/>
            <person name="Cande W.Z."/>
            <person name="Fulton C."/>
            <person name="Rokhsar D.S."/>
            <person name="Dawson S.C."/>
        </authorList>
    </citation>
    <scope>NUCLEOTIDE SEQUENCE [LARGE SCALE GENOMIC DNA]</scope>
    <source>
        <strain evidence="2 3">NEG-M</strain>
    </source>
</reference>
<dbReference type="GeneID" id="8856263"/>
<gene>
    <name evidence="2" type="ORF">NAEGRDRAFT_82069</name>
</gene>
<dbReference type="Proteomes" id="UP000006671">
    <property type="component" value="Unassembled WGS sequence"/>
</dbReference>